<feature type="region of interest" description="Disordered" evidence="1">
    <location>
        <begin position="501"/>
        <end position="554"/>
    </location>
</feature>
<dbReference type="EMBL" id="JBHUFD010000002">
    <property type="protein sequence ID" value="MFD1872304.1"/>
    <property type="molecule type" value="Genomic_DNA"/>
</dbReference>
<dbReference type="Proteomes" id="UP001597197">
    <property type="component" value="Unassembled WGS sequence"/>
</dbReference>
<proteinExistence type="predicted"/>
<feature type="signal peptide" evidence="2">
    <location>
        <begin position="1"/>
        <end position="28"/>
    </location>
</feature>
<evidence type="ECO:0000313" key="5">
    <source>
        <dbReference type="Proteomes" id="UP001597197"/>
    </source>
</evidence>
<feature type="compositionally biased region" description="Low complexity" evidence="1">
    <location>
        <begin position="518"/>
        <end position="542"/>
    </location>
</feature>
<dbReference type="InterPro" id="IPR043781">
    <property type="entry name" value="DUF5723"/>
</dbReference>
<gene>
    <name evidence="4" type="ORF">ACFSDX_07690</name>
</gene>
<dbReference type="Pfam" id="PF18990">
    <property type="entry name" value="DUF5723"/>
    <property type="match status" value="1"/>
</dbReference>
<feature type="domain" description="DUF5723" evidence="3">
    <location>
        <begin position="49"/>
        <end position="453"/>
    </location>
</feature>
<organism evidence="4 5">
    <name type="scientific">Hymenobacter bucti</name>
    <dbReference type="NCBI Taxonomy" id="1844114"/>
    <lineage>
        <taxon>Bacteria</taxon>
        <taxon>Pseudomonadati</taxon>
        <taxon>Bacteroidota</taxon>
        <taxon>Cytophagia</taxon>
        <taxon>Cytophagales</taxon>
        <taxon>Hymenobacteraceae</taxon>
        <taxon>Hymenobacter</taxon>
    </lineage>
</organism>
<reference evidence="5" key="1">
    <citation type="journal article" date="2019" name="Int. J. Syst. Evol. Microbiol.">
        <title>The Global Catalogue of Microorganisms (GCM) 10K type strain sequencing project: providing services to taxonomists for standard genome sequencing and annotation.</title>
        <authorList>
            <consortium name="The Broad Institute Genomics Platform"/>
            <consortium name="The Broad Institute Genome Sequencing Center for Infectious Disease"/>
            <person name="Wu L."/>
            <person name="Ma J."/>
        </authorList>
    </citation>
    <scope>NUCLEOTIDE SEQUENCE [LARGE SCALE GENOMIC DNA]</scope>
    <source>
        <strain evidence="5">CGMCC 1.15795</strain>
    </source>
</reference>
<protein>
    <submittedName>
        <fullName evidence="4">DUF5723 family protein</fullName>
    </submittedName>
</protein>
<sequence>MRLYPTLLPGARAGALLLGLLAARPAAAQGWLGLAQSNYGGTHAAYLNPSAIADARHRAYLNLGAANANFYNTYLQLDLPQRPWAKGFAFQREYLREQLTGNAHAGSASAEVRLPSLMLALGPRSAIALSSRVRAFAQVRNVSENLARLARHGLGDAGNLGLANRLLTDNTFDADANSYHEFAFTYARTFTPNSTHFFKGGLTVKYLVGLGGGYVHNAGTDLQVYGRDSLQLRSPRVSYAYTGDDYYQQSGFGVGTLYGGQGIGQGYGADLGLTYEWRPDYERYRYPMDGTDLPDDTRNKYRLRVGLALTDLGAVRYRHAQYVRQATLADGRTVQLGQLDTISFSNLATLTPTIERLVGLREQSNQFTSYLPATLRLTADYRLLEHVYAGLLWTQNLLPARTIGSRSLSSLALTPRVEFSRFEVAVPVVLANNYRQLHVGAMLRVGPLIVGSDNLGGLVGLTGVSGADVYFGLGLALHRRHRKDRDGDLVSNKYDKCPKEKGTWAQRGCPAPSPAARPAPALLATPAMPAVPVEPATPAELAPTPPASPAPTTP</sequence>
<evidence type="ECO:0000259" key="3">
    <source>
        <dbReference type="Pfam" id="PF18990"/>
    </source>
</evidence>
<keyword evidence="5" id="KW-1185">Reference proteome</keyword>
<name>A0ABW4QSF7_9BACT</name>
<feature type="compositionally biased region" description="Pro residues" evidence="1">
    <location>
        <begin position="543"/>
        <end position="554"/>
    </location>
</feature>
<keyword evidence="2" id="KW-0732">Signal</keyword>
<comment type="caution">
    <text evidence="4">The sequence shown here is derived from an EMBL/GenBank/DDBJ whole genome shotgun (WGS) entry which is preliminary data.</text>
</comment>
<feature type="chain" id="PRO_5047069667" evidence="2">
    <location>
        <begin position="29"/>
        <end position="554"/>
    </location>
</feature>
<evidence type="ECO:0000313" key="4">
    <source>
        <dbReference type="EMBL" id="MFD1872304.1"/>
    </source>
</evidence>
<evidence type="ECO:0000256" key="2">
    <source>
        <dbReference type="SAM" id="SignalP"/>
    </source>
</evidence>
<evidence type="ECO:0000256" key="1">
    <source>
        <dbReference type="SAM" id="MobiDB-lite"/>
    </source>
</evidence>
<dbReference type="RefSeq" id="WP_382312699.1">
    <property type="nucleotide sequence ID" value="NZ_JBHUFD010000002.1"/>
</dbReference>
<accession>A0ABW4QSF7</accession>